<feature type="domain" description="Ig-like" evidence="6">
    <location>
        <begin position="209"/>
        <end position="291"/>
    </location>
</feature>
<dbReference type="InParanoid" id="A0A672NGB6"/>
<evidence type="ECO:0000256" key="1">
    <source>
        <dbReference type="ARBA" id="ARBA00022614"/>
    </source>
</evidence>
<evidence type="ECO:0000313" key="8">
    <source>
        <dbReference type="Proteomes" id="UP000472262"/>
    </source>
</evidence>
<dbReference type="SUPFAM" id="SSF48726">
    <property type="entry name" value="Immunoglobulin"/>
    <property type="match status" value="1"/>
</dbReference>
<sequence length="419" mass="47057">IHISSECFPGCSCGTDRYGRSLTYMEAPLSGIPEDIPLPKAAFSRVKLLKHRWLNFNDIAIINIKSLEGLGNLTELRLQGNKLRSVPWTAFEETPNLKILDLKHNRIDALAKHVLKFLPGLTYLDLSSNQLSVISKDVFLNWPLYHTENKHEQPSVQRCSGASRQPVAVRLSPGSPPFILMNSYLACSGPDFKADIFSREVDLKTRVKPVVSAPDTNISGNITLTCFATARPEPAVRWIYGLKVLRGFREIQSHVDEDTIRSLLIIPSLHPADRGLYTCIANNFIGNSSISILLDVKYPEGSVSHSSGFPAAIIEENVYIDIRIAKETVYGITIEWHAVTDNPAEAWFTIYFGRYDTLKKEQIYIGPGLNTYSVTDLLPATKYEICVTLKNSWISCYWTGFSRQTGKNQRKPLNKSKDH</sequence>
<dbReference type="Ensembl" id="ENSSGRT00000053758.1">
    <property type="protein sequence ID" value="ENSSGRP00000050319.1"/>
    <property type="gene ID" value="ENSSGRG00000026667.1"/>
</dbReference>
<keyword evidence="8" id="KW-1185">Reference proteome</keyword>
<dbReference type="Pfam" id="PF13855">
    <property type="entry name" value="LRR_8"/>
    <property type="match status" value="1"/>
</dbReference>
<dbReference type="InterPro" id="IPR003591">
    <property type="entry name" value="Leu-rich_rpt_typical-subtyp"/>
</dbReference>
<name>A0A672NGB6_SINGR</name>
<dbReference type="PANTHER" id="PTHR45842">
    <property type="entry name" value="SYNAPTIC ADHESION-LIKE MOLECULE SALM"/>
    <property type="match status" value="1"/>
</dbReference>
<dbReference type="InterPro" id="IPR001611">
    <property type="entry name" value="Leu-rich_rpt"/>
</dbReference>
<dbReference type="PROSITE" id="PS51450">
    <property type="entry name" value="LRR"/>
    <property type="match status" value="1"/>
</dbReference>
<evidence type="ECO:0000256" key="5">
    <source>
        <dbReference type="ARBA" id="ARBA00023319"/>
    </source>
</evidence>
<dbReference type="SMART" id="SM00408">
    <property type="entry name" value="IGc2"/>
    <property type="match status" value="1"/>
</dbReference>
<evidence type="ECO:0000256" key="2">
    <source>
        <dbReference type="ARBA" id="ARBA00022729"/>
    </source>
</evidence>
<dbReference type="InterPro" id="IPR050467">
    <property type="entry name" value="LRFN"/>
</dbReference>
<accession>A0A672NGB6</accession>
<keyword evidence="2" id="KW-0732">Signal</keyword>
<evidence type="ECO:0000256" key="3">
    <source>
        <dbReference type="ARBA" id="ARBA00022737"/>
    </source>
</evidence>
<organism evidence="7 8">
    <name type="scientific">Sinocyclocheilus grahami</name>
    <name type="common">Dianchi golden-line fish</name>
    <name type="synonym">Barbus grahami</name>
    <dbReference type="NCBI Taxonomy" id="75366"/>
    <lineage>
        <taxon>Eukaryota</taxon>
        <taxon>Metazoa</taxon>
        <taxon>Chordata</taxon>
        <taxon>Craniata</taxon>
        <taxon>Vertebrata</taxon>
        <taxon>Euteleostomi</taxon>
        <taxon>Actinopterygii</taxon>
        <taxon>Neopterygii</taxon>
        <taxon>Teleostei</taxon>
        <taxon>Ostariophysi</taxon>
        <taxon>Cypriniformes</taxon>
        <taxon>Cyprinidae</taxon>
        <taxon>Cyprininae</taxon>
        <taxon>Sinocyclocheilus</taxon>
    </lineage>
</organism>
<dbReference type="Pfam" id="PF13927">
    <property type="entry name" value="Ig_3"/>
    <property type="match status" value="1"/>
</dbReference>
<dbReference type="InterPro" id="IPR036116">
    <property type="entry name" value="FN3_sf"/>
</dbReference>
<dbReference type="InterPro" id="IPR003598">
    <property type="entry name" value="Ig_sub2"/>
</dbReference>
<dbReference type="InterPro" id="IPR003961">
    <property type="entry name" value="FN3_dom"/>
</dbReference>
<dbReference type="InterPro" id="IPR032675">
    <property type="entry name" value="LRR_dom_sf"/>
</dbReference>
<dbReference type="SMART" id="SM00409">
    <property type="entry name" value="IG"/>
    <property type="match status" value="1"/>
</dbReference>
<dbReference type="InterPro" id="IPR007110">
    <property type="entry name" value="Ig-like_dom"/>
</dbReference>
<dbReference type="PROSITE" id="PS50835">
    <property type="entry name" value="IG_LIKE"/>
    <property type="match status" value="1"/>
</dbReference>
<reference evidence="7" key="2">
    <citation type="submission" date="2025-09" db="UniProtKB">
        <authorList>
            <consortium name="Ensembl"/>
        </authorList>
    </citation>
    <scope>IDENTIFICATION</scope>
</reference>
<dbReference type="SMART" id="SM00369">
    <property type="entry name" value="LRR_TYP"/>
    <property type="match status" value="3"/>
</dbReference>
<keyword evidence="3" id="KW-0677">Repeat</keyword>
<dbReference type="PANTHER" id="PTHR45842:SF14">
    <property type="entry name" value="LEUCINE-RICH REPEAT, IMMUNOGLOBULIN-LIKE DOMAIN AND TRANSMEMBRANE DOMAIN-CONTAINING PROTEIN 2"/>
    <property type="match status" value="1"/>
</dbReference>
<reference evidence="7" key="1">
    <citation type="submission" date="2025-08" db="UniProtKB">
        <authorList>
            <consortium name="Ensembl"/>
        </authorList>
    </citation>
    <scope>IDENTIFICATION</scope>
</reference>
<dbReference type="AlphaFoldDB" id="A0A672NGB6"/>
<dbReference type="SUPFAM" id="SSF49265">
    <property type="entry name" value="Fibronectin type III"/>
    <property type="match status" value="1"/>
</dbReference>
<dbReference type="Proteomes" id="UP000472262">
    <property type="component" value="Unassembled WGS sequence"/>
</dbReference>
<dbReference type="InterPro" id="IPR036179">
    <property type="entry name" value="Ig-like_dom_sf"/>
</dbReference>
<evidence type="ECO:0000313" key="7">
    <source>
        <dbReference type="Ensembl" id="ENSSGRP00000050319.1"/>
    </source>
</evidence>
<evidence type="ECO:0000256" key="4">
    <source>
        <dbReference type="ARBA" id="ARBA00023157"/>
    </source>
</evidence>
<dbReference type="InterPro" id="IPR013783">
    <property type="entry name" value="Ig-like_fold"/>
</dbReference>
<evidence type="ECO:0000259" key="6">
    <source>
        <dbReference type="PROSITE" id="PS50835"/>
    </source>
</evidence>
<protein>
    <submittedName>
        <fullName evidence="7">Leucine-rich repeat, immunoglobulin-like and transmembrane domains 2</fullName>
    </submittedName>
</protein>
<dbReference type="Gene3D" id="3.80.10.10">
    <property type="entry name" value="Ribonuclease Inhibitor"/>
    <property type="match status" value="1"/>
</dbReference>
<dbReference type="SUPFAM" id="SSF52058">
    <property type="entry name" value="L domain-like"/>
    <property type="match status" value="1"/>
</dbReference>
<keyword evidence="5" id="KW-0393">Immunoglobulin domain</keyword>
<keyword evidence="4" id="KW-1015">Disulfide bond</keyword>
<dbReference type="Gene3D" id="2.60.40.10">
    <property type="entry name" value="Immunoglobulins"/>
    <property type="match status" value="2"/>
</dbReference>
<proteinExistence type="predicted"/>
<dbReference type="InterPro" id="IPR003599">
    <property type="entry name" value="Ig_sub"/>
</dbReference>
<dbReference type="OMA" id="FINIRTM"/>
<keyword evidence="1" id="KW-0433">Leucine-rich repeat</keyword>
<dbReference type="CDD" id="cd00063">
    <property type="entry name" value="FN3"/>
    <property type="match status" value="1"/>
</dbReference>